<accession>A0A0S1MJN1</accession>
<name>A0A0S1MJN1_PHAPC</name>
<sequence>MRVFYAPETEASKVVIPGQKVLRELTAKQPKFLVDFPSETDVSAATKSTFTLIMVDPDAPSRKNPTLGGFRHFLATNVNLNPVNQSTTLEAIISSPPNFHVRTT</sequence>
<reference evidence="1" key="1">
    <citation type="submission" date="2015-07" db="EMBL/GenBank/DDBJ databases">
        <title>Elucidating the P. pachyrhizi secretome and potential effectors.</title>
        <authorList>
            <person name="de Carvalho M.C.C.G."/>
            <person name="Nascimento L.C."/>
            <person name="Darben L.M."/>
            <person name="Polizel-Podanosqui A.M."/>
            <person name="Lopes-Caitar V.S."/>
            <person name="Rocha C.S."/>
            <person name="Qi M."/>
            <person name="Carazolle M."/>
            <person name="Kuwahara M.K."/>
            <person name="Pereira G.A.G."/>
            <person name="Abdelnoor R.V."/>
            <person name="Whitham S.A."/>
            <person name="Marcelino-Guimaraes F.C."/>
        </authorList>
    </citation>
    <scope>NUCLEOTIDE SEQUENCE</scope>
</reference>
<dbReference type="SUPFAM" id="SSF49777">
    <property type="entry name" value="PEBP-like"/>
    <property type="match status" value="1"/>
</dbReference>
<dbReference type="InterPro" id="IPR008914">
    <property type="entry name" value="PEBP"/>
</dbReference>
<dbReference type="EMBL" id="KT247002">
    <property type="protein sequence ID" value="ALL41092.1"/>
    <property type="molecule type" value="mRNA"/>
</dbReference>
<dbReference type="PROSITE" id="PS01220">
    <property type="entry name" value="PBP"/>
    <property type="match status" value="1"/>
</dbReference>
<protein>
    <submittedName>
        <fullName evidence="1">Uncharacterized protein</fullName>
    </submittedName>
</protein>
<dbReference type="Gene3D" id="3.90.280.10">
    <property type="entry name" value="PEBP-like"/>
    <property type="match status" value="1"/>
</dbReference>
<dbReference type="Pfam" id="PF01161">
    <property type="entry name" value="PBP"/>
    <property type="match status" value="1"/>
</dbReference>
<organism evidence="1">
    <name type="scientific">Phakopsora pachyrhizi</name>
    <name type="common">Asian soybean rust disease fungus</name>
    <dbReference type="NCBI Taxonomy" id="170000"/>
    <lineage>
        <taxon>Eukaryota</taxon>
        <taxon>Fungi</taxon>
        <taxon>Dikarya</taxon>
        <taxon>Basidiomycota</taxon>
        <taxon>Pucciniomycotina</taxon>
        <taxon>Pucciniomycetes</taxon>
        <taxon>Pucciniales</taxon>
        <taxon>Phakopsoraceae</taxon>
        <taxon>Phakopsora</taxon>
    </lineage>
</organism>
<dbReference type="InterPro" id="IPR036610">
    <property type="entry name" value="PEBP-like_sf"/>
</dbReference>
<evidence type="ECO:0000313" key="1">
    <source>
        <dbReference type="EMBL" id="ALL41092.1"/>
    </source>
</evidence>
<proteinExistence type="evidence at transcript level"/>
<dbReference type="AlphaFoldDB" id="A0A0S1MJN1"/>
<dbReference type="InterPro" id="IPR001858">
    <property type="entry name" value="Phosphatidylethanolamine-bd_CS"/>
</dbReference>